<organism evidence="12 13">
    <name type="scientific">Desulfobulbus propionicus (strain ATCC 33891 / DSM 2032 / VKM B-1956 / 1pr3)</name>
    <dbReference type="NCBI Taxonomy" id="577650"/>
    <lineage>
        <taxon>Bacteria</taxon>
        <taxon>Pseudomonadati</taxon>
        <taxon>Thermodesulfobacteriota</taxon>
        <taxon>Desulfobulbia</taxon>
        <taxon>Desulfobulbales</taxon>
        <taxon>Desulfobulbaceae</taxon>
        <taxon>Desulfobulbus</taxon>
    </lineage>
</organism>
<feature type="transmembrane region" description="Helical" evidence="7">
    <location>
        <begin position="289"/>
        <end position="313"/>
    </location>
</feature>
<keyword evidence="13" id="KW-1185">Reference proteome</keyword>
<evidence type="ECO:0000256" key="3">
    <source>
        <dbReference type="ARBA" id="ARBA00022475"/>
    </source>
</evidence>
<dbReference type="InterPro" id="IPR045275">
    <property type="entry name" value="MscS_archaea/bacteria_type"/>
</dbReference>
<evidence type="ECO:0000256" key="7">
    <source>
        <dbReference type="SAM" id="Phobius"/>
    </source>
</evidence>
<evidence type="ECO:0000256" key="2">
    <source>
        <dbReference type="ARBA" id="ARBA00008017"/>
    </source>
</evidence>
<keyword evidence="4 7" id="KW-0812">Transmembrane</keyword>
<dbReference type="EMBL" id="CP002364">
    <property type="protein sequence ID" value="ADW16636.1"/>
    <property type="molecule type" value="Genomic_DNA"/>
</dbReference>
<gene>
    <name evidence="12" type="ordered locus">Despr_0456</name>
</gene>
<dbReference type="AlphaFoldDB" id="A0A7U4DN17"/>
<evidence type="ECO:0000256" key="5">
    <source>
        <dbReference type="ARBA" id="ARBA00022989"/>
    </source>
</evidence>
<feature type="domain" description="Mechanosensitive ion channel MscS" evidence="9">
    <location>
        <begin position="374"/>
        <end position="440"/>
    </location>
</feature>
<evidence type="ECO:0000259" key="10">
    <source>
        <dbReference type="Pfam" id="PF21082"/>
    </source>
</evidence>
<protein>
    <submittedName>
        <fullName evidence="12">MscS Mechanosensitive ion channel</fullName>
    </submittedName>
</protein>
<dbReference type="InterPro" id="IPR049142">
    <property type="entry name" value="MS_channel_1st"/>
</dbReference>
<dbReference type="KEGG" id="dpr:Despr_0456"/>
<feature type="signal peptide" evidence="8">
    <location>
        <begin position="1"/>
        <end position="22"/>
    </location>
</feature>
<dbReference type="SUPFAM" id="SSF50182">
    <property type="entry name" value="Sm-like ribonucleoproteins"/>
    <property type="match status" value="1"/>
</dbReference>
<dbReference type="PANTHER" id="PTHR30221:SF1">
    <property type="entry name" value="SMALL-CONDUCTANCE MECHANOSENSITIVE CHANNEL"/>
    <property type="match status" value="1"/>
</dbReference>
<dbReference type="Pfam" id="PF00924">
    <property type="entry name" value="MS_channel_2nd"/>
    <property type="match status" value="1"/>
</dbReference>
<feature type="domain" description="Mechanosensitive ion channel transmembrane helices 2/3" evidence="11">
    <location>
        <begin position="332"/>
        <end position="371"/>
    </location>
</feature>
<name>A0A7U4DN17_DESPD</name>
<keyword evidence="3" id="KW-1003">Cell membrane</keyword>
<evidence type="ECO:0000256" key="6">
    <source>
        <dbReference type="ARBA" id="ARBA00023136"/>
    </source>
</evidence>
<dbReference type="InterPro" id="IPR023408">
    <property type="entry name" value="MscS_beta-dom_sf"/>
</dbReference>
<evidence type="ECO:0000259" key="9">
    <source>
        <dbReference type="Pfam" id="PF00924"/>
    </source>
</evidence>
<feature type="chain" id="PRO_5030706158" evidence="8">
    <location>
        <begin position="23"/>
        <end position="562"/>
    </location>
</feature>
<dbReference type="GO" id="GO:0008381">
    <property type="term" value="F:mechanosensitive monoatomic ion channel activity"/>
    <property type="evidence" value="ECO:0007669"/>
    <property type="project" value="InterPro"/>
</dbReference>
<dbReference type="RefSeq" id="WP_015723183.1">
    <property type="nucleotide sequence ID" value="NC_014972.1"/>
</dbReference>
<dbReference type="Gene3D" id="2.30.30.60">
    <property type="match status" value="1"/>
</dbReference>
<dbReference type="InterPro" id="IPR006685">
    <property type="entry name" value="MscS_channel_2nd"/>
</dbReference>
<dbReference type="InterPro" id="IPR049278">
    <property type="entry name" value="MS_channel_C"/>
</dbReference>
<dbReference type="InterPro" id="IPR010920">
    <property type="entry name" value="LSM_dom_sf"/>
</dbReference>
<evidence type="ECO:0000313" key="12">
    <source>
        <dbReference type="EMBL" id="ADW16636.1"/>
    </source>
</evidence>
<evidence type="ECO:0000256" key="4">
    <source>
        <dbReference type="ARBA" id="ARBA00022692"/>
    </source>
</evidence>
<feature type="transmembrane region" description="Helical" evidence="7">
    <location>
        <begin position="349"/>
        <end position="371"/>
    </location>
</feature>
<evidence type="ECO:0000313" key="13">
    <source>
        <dbReference type="Proteomes" id="UP000006365"/>
    </source>
</evidence>
<dbReference type="Gene3D" id="3.30.70.100">
    <property type="match status" value="1"/>
</dbReference>
<feature type="domain" description="Mechanosensitive ion channel MscS C-terminal" evidence="10">
    <location>
        <begin position="449"/>
        <end position="531"/>
    </location>
</feature>
<feature type="transmembrane region" description="Helical" evidence="7">
    <location>
        <begin position="325"/>
        <end position="343"/>
    </location>
</feature>
<feature type="transmembrane region" description="Helical" evidence="7">
    <location>
        <begin position="211"/>
        <end position="229"/>
    </location>
</feature>
<comment type="subcellular location">
    <subcellularLocation>
        <location evidence="1">Cell membrane</location>
        <topology evidence="1">Multi-pass membrane protein</topology>
    </subcellularLocation>
</comment>
<comment type="similarity">
    <text evidence="2">Belongs to the MscS (TC 1.A.23) family.</text>
</comment>
<dbReference type="Gene3D" id="1.10.287.1260">
    <property type="match status" value="1"/>
</dbReference>
<keyword evidence="8" id="KW-0732">Signal</keyword>
<dbReference type="SUPFAM" id="SSF82861">
    <property type="entry name" value="Mechanosensitive channel protein MscS (YggB), transmembrane region"/>
    <property type="match status" value="1"/>
</dbReference>
<evidence type="ECO:0000259" key="11">
    <source>
        <dbReference type="Pfam" id="PF21088"/>
    </source>
</evidence>
<keyword evidence="5 7" id="KW-1133">Transmembrane helix</keyword>
<dbReference type="InterPro" id="IPR011014">
    <property type="entry name" value="MscS_channel_TM-2"/>
</dbReference>
<dbReference type="Proteomes" id="UP000006365">
    <property type="component" value="Chromosome"/>
</dbReference>
<proteinExistence type="inferred from homology"/>
<reference evidence="12 13" key="1">
    <citation type="journal article" date="2011" name="Stand. Genomic Sci.">
        <title>Complete genome sequence of Desulfobulbus propionicus type strain (1pr3).</title>
        <authorList>
            <person name="Pagani I."/>
            <person name="Lapidus A."/>
            <person name="Nolan M."/>
            <person name="Lucas S."/>
            <person name="Hammon N."/>
            <person name="Deshpande S."/>
            <person name="Cheng J.F."/>
            <person name="Chertkov O."/>
            <person name="Davenport K."/>
            <person name="Tapia R."/>
            <person name="Han C."/>
            <person name="Goodwin L."/>
            <person name="Pitluck S."/>
            <person name="Liolios K."/>
            <person name="Mavromatis K."/>
            <person name="Ivanova N."/>
            <person name="Mikhailova N."/>
            <person name="Pati A."/>
            <person name="Chen A."/>
            <person name="Palaniappan K."/>
            <person name="Land M."/>
            <person name="Hauser L."/>
            <person name="Chang Y.J."/>
            <person name="Jeffries C.D."/>
            <person name="Detter J.C."/>
            <person name="Brambilla E."/>
            <person name="Kannan K.P."/>
            <person name="Djao O.D."/>
            <person name="Rohde M."/>
            <person name="Pukall R."/>
            <person name="Spring S."/>
            <person name="Goker M."/>
            <person name="Sikorski J."/>
            <person name="Woyke T."/>
            <person name="Bristow J."/>
            <person name="Eisen J.A."/>
            <person name="Markowitz V."/>
            <person name="Hugenholtz P."/>
            <person name="Kyrpides N.C."/>
            <person name="Klenk H.P."/>
        </authorList>
    </citation>
    <scope>NUCLEOTIDE SEQUENCE [LARGE SCALE GENOMIC DNA]</scope>
    <source>
        <strain evidence="13">ATCC 33891 / DSM 2032 / 1pr3</strain>
    </source>
</reference>
<dbReference type="GO" id="GO:0005886">
    <property type="term" value="C:plasma membrane"/>
    <property type="evidence" value="ECO:0007669"/>
    <property type="project" value="UniProtKB-SubCell"/>
</dbReference>
<feature type="transmembrane region" description="Helical" evidence="7">
    <location>
        <begin position="249"/>
        <end position="269"/>
    </location>
</feature>
<keyword evidence="6 7" id="KW-0472">Membrane</keyword>
<sequence length="562" mass="62517">MHSVATRLLAPLLILLILAATARGTEPFPLEPVDTASPRATLESFLAHSTAFVQAMRAPSADRRTIRDELEKAMRCLDLSSVPPNMANDIGLESVLLLREILDRIPLPAPSDIPDNSAVKQQQLARWRVPHTELLIAKVTSGPRADDFLFAPETIARLDAFYTKIRHRPYQPGAMGGIYEQYIFTPGWLIPRGMINALPQWMKREMVEQAVWQWIGLVLALTLGGMLLWKLLRWHRAIKDRETARVWRLHLLLAPLSAMGLCLFLRFFIDHQINITGAVLKATVMGLEFALLILQAWAILVAGSVTMNGIITSQHIKEDALDADVIRLLCRLLSFSLVFVVFYHGGTYFGLPVAAIFTSAGIAGVAVALAARETLANFFGGVSIFLDRPFRTGDFIVLENGERGEVKAVGMRSTRILTLDDILITIPNSVITNVKIVNQSMPKPHYRLRIQVGVAYGSDLDRIEQVLLDVAGDNQLVMQHPAPRVRLLNFGASAINIELQAWAIHPQVQGRLTHELNTAIYKRFLVEGIEIPFPQLDIHLQPTAVSPETQTNHDISTTTNTH</sequence>
<evidence type="ECO:0000256" key="1">
    <source>
        <dbReference type="ARBA" id="ARBA00004651"/>
    </source>
</evidence>
<evidence type="ECO:0000256" key="8">
    <source>
        <dbReference type="SAM" id="SignalP"/>
    </source>
</evidence>
<dbReference type="PANTHER" id="PTHR30221">
    <property type="entry name" value="SMALL-CONDUCTANCE MECHANOSENSITIVE CHANNEL"/>
    <property type="match status" value="1"/>
</dbReference>
<dbReference type="SUPFAM" id="SSF82689">
    <property type="entry name" value="Mechanosensitive channel protein MscS (YggB), C-terminal domain"/>
    <property type="match status" value="1"/>
</dbReference>
<dbReference type="Pfam" id="PF21082">
    <property type="entry name" value="MS_channel_3rd"/>
    <property type="match status" value="1"/>
</dbReference>
<accession>A0A7U4DN17</accession>
<dbReference type="InterPro" id="IPR011066">
    <property type="entry name" value="MscS_channel_C_sf"/>
</dbReference>
<dbReference type="Pfam" id="PF21088">
    <property type="entry name" value="MS_channel_1st"/>
    <property type="match status" value="1"/>
</dbReference>